<evidence type="ECO:0000313" key="2">
    <source>
        <dbReference type="EMBL" id="TWF99580.1"/>
    </source>
</evidence>
<gene>
    <name evidence="2" type="ORF">FHX73_113427</name>
</gene>
<dbReference type="RefSeq" id="WP_145905810.1">
    <property type="nucleotide sequence ID" value="NZ_BAAAMZ010000006.1"/>
</dbReference>
<comment type="caution">
    <text evidence="2">The sequence shown here is derived from an EMBL/GenBank/DDBJ whole genome shotgun (WGS) entry which is preliminary data.</text>
</comment>
<organism evidence="2 3">
    <name type="scientific">Kitasatospora viridis</name>
    <dbReference type="NCBI Taxonomy" id="281105"/>
    <lineage>
        <taxon>Bacteria</taxon>
        <taxon>Bacillati</taxon>
        <taxon>Actinomycetota</taxon>
        <taxon>Actinomycetes</taxon>
        <taxon>Kitasatosporales</taxon>
        <taxon>Streptomycetaceae</taxon>
        <taxon>Kitasatospora</taxon>
    </lineage>
</organism>
<dbReference type="EMBL" id="VIWT01000001">
    <property type="protein sequence ID" value="TWF99580.1"/>
    <property type="molecule type" value="Genomic_DNA"/>
</dbReference>
<proteinExistence type="predicted"/>
<feature type="chain" id="PRO_5021753557" description="VCBS repeat protein" evidence="1">
    <location>
        <begin position="30"/>
        <end position="553"/>
    </location>
</feature>
<dbReference type="SUPFAM" id="SSF69318">
    <property type="entry name" value="Integrin alpha N-terminal domain"/>
    <property type="match status" value="1"/>
</dbReference>
<evidence type="ECO:0000313" key="3">
    <source>
        <dbReference type="Proteomes" id="UP000317940"/>
    </source>
</evidence>
<evidence type="ECO:0008006" key="4">
    <source>
        <dbReference type="Google" id="ProtNLM"/>
    </source>
</evidence>
<dbReference type="AlphaFoldDB" id="A0A561UJN7"/>
<reference evidence="2 3" key="1">
    <citation type="submission" date="2019-06" db="EMBL/GenBank/DDBJ databases">
        <title>Sequencing the genomes of 1000 actinobacteria strains.</title>
        <authorList>
            <person name="Klenk H.-P."/>
        </authorList>
    </citation>
    <scope>NUCLEOTIDE SEQUENCE [LARGE SCALE GENOMIC DNA]</scope>
    <source>
        <strain evidence="2 3">DSM 44826</strain>
    </source>
</reference>
<sequence>MNTATSRLLAAGGVLGLAAGLAVAPAAYADGTTLALTDPRVTPAPVVAGDGTTTQACDGSTPGWIGATGATPTLSVGVQAPASVTEQPRFRVLDETGATPVTLVENQAAPVVNGTASLGLTGLQNGHTYTWRAHLIAADGSRAVGPFCSFKVDTTAPTVSVSSTDFPASGSTAAATKYAGQTGIFTLSGLDPAPAGGAASGVACFRPVLNGSPSVFHCGDPGTVVPGADGTAKLSYKPTQWGTNVLQVQVMDNAGNVGAASYSFYALSNPNPPQAPGDVDNDGIPDIVLPDGAGNLQVISGQATSTTPTTVVPANQAPGGTGWGPFQFAHRGWDNTAPADTVFARDTRGGTIYVYRNFGSLDFSGGAEVLDRPSSCADVDEKPISCPADYTQDWSAVEQFVALGPADKFGGQAPWLLTVEHGNLWLFGDGQLQFGTENAQQLTTSGNWSNYDLVAPGQDAKGNLSLWARDRATGELHAYPLPLKANGIADFSALADPTAHGTGAFFTTAAYPTLGSSGDLDGDGNPDLWAVTADRHLDVFNGWTAPRDLGVLK</sequence>
<keyword evidence="3" id="KW-1185">Reference proteome</keyword>
<dbReference type="InterPro" id="IPR028994">
    <property type="entry name" value="Integrin_alpha_N"/>
</dbReference>
<feature type="signal peptide" evidence="1">
    <location>
        <begin position="1"/>
        <end position="29"/>
    </location>
</feature>
<evidence type="ECO:0000256" key="1">
    <source>
        <dbReference type="SAM" id="SignalP"/>
    </source>
</evidence>
<keyword evidence="1" id="KW-0732">Signal</keyword>
<name>A0A561UJN7_9ACTN</name>
<dbReference type="OrthoDB" id="4332189at2"/>
<protein>
    <recommendedName>
        <fullName evidence="4">VCBS repeat protein</fullName>
    </recommendedName>
</protein>
<accession>A0A561UJN7</accession>
<dbReference type="Proteomes" id="UP000317940">
    <property type="component" value="Unassembled WGS sequence"/>
</dbReference>